<evidence type="ECO:0000256" key="6">
    <source>
        <dbReference type="ARBA" id="ARBA00048039"/>
    </source>
</evidence>
<keyword evidence="10" id="KW-1185">Reference proteome</keyword>
<dbReference type="eggNOG" id="COG0380">
    <property type="taxonomic scope" value="Bacteria"/>
</dbReference>
<dbReference type="InterPro" id="IPR001830">
    <property type="entry name" value="Glyco_trans_20"/>
</dbReference>
<dbReference type="NCBIfam" id="TIGR01484">
    <property type="entry name" value="HAD-SF-IIB"/>
    <property type="match status" value="1"/>
</dbReference>
<evidence type="ECO:0000256" key="1">
    <source>
        <dbReference type="ARBA" id="ARBA00005199"/>
    </source>
</evidence>
<dbReference type="CDD" id="cd03788">
    <property type="entry name" value="GT20_TPS"/>
    <property type="match status" value="1"/>
</dbReference>
<keyword evidence="4" id="KW-0328">Glycosyltransferase</keyword>
<organism evidence="9 10">
    <name type="scientific">Acetomicrobium hydrogeniformans ATCC BAA-1850</name>
    <dbReference type="NCBI Taxonomy" id="592015"/>
    <lineage>
        <taxon>Bacteria</taxon>
        <taxon>Thermotogati</taxon>
        <taxon>Synergistota</taxon>
        <taxon>Synergistia</taxon>
        <taxon>Synergistales</taxon>
        <taxon>Acetomicrobiaceae</taxon>
        <taxon>Acetomicrobium</taxon>
    </lineage>
</organism>
<sequence>MNHKRLIIASNRLPFTVEEDDKGDLKLKASAGGLVTGLSAYLDSLQHSSFTEGNEYVWLGWPGASISDEHKEHIKQIAESQFNAYPVFMEEETMDAFYHGFCNKTIWPLFHYFPTYVVYEKESWESYKEVNEHFCETIMEILRPDDILWIHDYHLMLLPRLIRQRMSEVSIGFFLHIPFPSYELFRLLPKNWAKEILQGLLGADVIGFHTHDYTQYFLRSTLRLLGYENNMGKMFIDHRLVKADTFPMGIDFYRFNNAVNSRETQIEREKLQNILSGLKTIVSVDRLDYSKGLLNRLEGYKLFLANNPQWHGKVTLLLVVVPSRIGVDRYQAIKTKIDQMVGNINGAYSTLNWVPINYKYGHVPFHQLVALYSVSDVALITPLRDGMNLVSKEYVASRKDMTGVLILSELAGASKELGEAILINPNDREEIAASIKEALEMPVEEQQNRLERMQQRLKNYHVVKWASEFIQELDYIKDEQRRFQTKILDKRATAKMLDEFEKANHCIFFLDYDGTLVPFSGDPKKAIPPRELLDLLRELSKINKVDIVIISGRERSILQQWLGDLDINFVAEHGVWIKEKGKDWELLRHASSEWKKDVLSLLKHYVDKVPGSFLEEKEYSVSWHFRKADPEQAADAARELTDLLLQYTANTDAQIIQGRKVIEVRNAGIDKGKAALYFLSKKNYDFVLAIGDDRTDEDFFRSLSTQAWTVKVGMTHSNARSNVMSYKDVRNLLDMLKNRARGEV</sequence>
<dbReference type="GO" id="GO:0005992">
    <property type="term" value="P:trehalose biosynthetic process"/>
    <property type="evidence" value="ECO:0007669"/>
    <property type="project" value="UniProtKB-UniRule"/>
</dbReference>
<dbReference type="InterPro" id="IPR003337">
    <property type="entry name" value="Trehalose_PPase"/>
</dbReference>
<dbReference type="EMBL" id="ACJX03000001">
    <property type="protein sequence ID" value="KRT34737.1"/>
    <property type="molecule type" value="Genomic_DNA"/>
</dbReference>
<dbReference type="GO" id="GO:0003825">
    <property type="term" value="F:alpha,alpha-trehalose-phosphate synthase (UDP-forming) activity"/>
    <property type="evidence" value="ECO:0007669"/>
    <property type="project" value="UniProtKB-UniRule"/>
</dbReference>
<evidence type="ECO:0000256" key="2">
    <source>
        <dbReference type="ARBA" id="ARBA00006330"/>
    </source>
</evidence>
<gene>
    <name evidence="9" type="ORF">HMPREF1705_03980</name>
</gene>
<dbReference type="Gene3D" id="3.30.70.1020">
    <property type="entry name" value="Trehalose-6-phosphate phosphatase related protein, domain 2"/>
    <property type="match status" value="1"/>
</dbReference>
<dbReference type="Proteomes" id="UP000005273">
    <property type="component" value="Unassembled WGS sequence"/>
</dbReference>
<dbReference type="Pfam" id="PF02358">
    <property type="entry name" value="Trehalose_PPase"/>
    <property type="match status" value="1"/>
</dbReference>
<dbReference type="InterPro" id="IPR036412">
    <property type="entry name" value="HAD-like_sf"/>
</dbReference>
<evidence type="ECO:0000256" key="8">
    <source>
        <dbReference type="SAM" id="Coils"/>
    </source>
</evidence>
<dbReference type="InterPro" id="IPR023214">
    <property type="entry name" value="HAD_sf"/>
</dbReference>
<dbReference type="CDD" id="cd01627">
    <property type="entry name" value="HAD_TPP"/>
    <property type="match status" value="1"/>
</dbReference>
<comment type="caution">
    <text evidence="9">The sequence shown here is derived from an EMBL/GenBank/DDBJ whole genome shotgun (WGS) entry which is preliminary data.</text>
</comment>
<reference evidence="10" key="1">
    <citation type="submission" date="2012-09" db="EMBL/GenBank/DDBJ databases">
        <authorList>
            <person name="Weinstock G."/>
            <person name="Sodergren E."/>
            <person name="Clifton S."/>
            <person name="Fulton L."/>
            <person name="Fulton B."/>
            <person name="Courtney L."/>
            <person name="Fronick C."/>
            <person name="Harrison M."/>
            <person name="Strong C."/>
            <person name="Farmer C."/>
            <person name="Delehaunty K."/>
            <person name="Markovic C."/>
            <person name="Hall O."/>
            <person name="Minx P."/>
            <person name="Tomlinson C."/>
            <person name="Mitreva M."/>
            <person name="Nelson J."/>
            <person name="Hou S."/>
            <person name="Wollam A."/>
            <person name="Pepin K.H."/>
            <person name="Johnson M."/>
            <person name="Bhonagiri V."/>
            <person name="Nash W.E."/>
            <person name="Suruliraj S."/>
            <person name="Warren W."/>
            <person name="Chinwalla A."/>
            <person name="Mardis E.R."/>
            <person name="Wilson R.K."/>
        </authorList>
    </citation>
    <scope>NUCLEOTIDE SEQUENCE [LARGE SCALE GENOMIC DNA]</scope>
    <source>
        <strain evidence="10">OS1</strain>
    </source>
</reference>
<dbReference type="NCBIfam" id="NF011071">
    <property type="entry name" value="PRK14501.1"/>
    <property type="match status" value="1"/>
</dbReference>
<dbReference type="GO" id="GO:0005829">
    <property type="term" value="C:cytosol"/>
    <property type="evidence" value="ECO:0007669"/>
    <property type="project" value="TreeGrafter"/>
</dbReference>
<dbReference type="NCBIfam" id="TIGR00685">
    <property type="entry name" value="T6PP"/>
    <property type="match status" value="1"/>
</dbReference>
<evidence type="ECO:0000313" key="9">
    <source>
        <dbReference type="EMBL" id="KRT34737.1"/>
    </source>
</evidence>
<dbReference type="AlphaFoldDB" id="A0A0T5X8R0"/>
<dbReference type="InterPro" id="IPR006379">
    <property type="entry name" value="HAD-SF_hydro_IIB"/>
</dbReference>
<comment type="similarity">
    <text evidence="2">In the C-terminal section; belongs to the trehalose phosphatase family.</text>
</comment>
<keyword evidence="5" id="KW-0808">Transferase</keyword>
<comment type="catalytic activity">
    <reaction evidence="6">
        <text>D-glucose 6-phosphate + UDP-alpha-D-glucose = alpha,alpha-trehalose 6-phosphate + UDP + H(+)</text>
        <dbReference type="Rhea" id="RHEA:18889"/>
        <dbReference type="ChEBI" id="CHEBI:15378"/>
        <dbReference type="ChEBI" id="CHEBI:58223"/>
        <dbReference type="ChEBI" id="CHEBI:58429"/>
        <dbReference type="ChEBI" id="CHEBI:58885"/>
        <dbReference type="ChEBI" id="CHEBI:61548"/>
        <dbReference type="EC" id="2.4.1.15"/>
    </reaction>
</comment>
<evidence type="ECO:0000256" key="5">
    <source>
        <dbReference type="ARBA" id="ARBA00022679"/>
    </source>
</evidence>
<comment type="similarity">
    <text evidence="3">Belongs to the glycosyltransferase 20 family.</text>
</comment>
<dbReference type="SUPFAM" id="SSF56784">
    <property type="entry name" value="HAD-like"/>
    <property type="match status" value="1"/>
</dbReference>
<evidence type="ECO:0000313" key="10">
    <source>
        <dbReference type="Proteomes" id="UP000005273"/>
    </source>
</evidence>
<dbReference type="EC" id="2.4.1.15" evidence="7"/>
<evidence type="ECO:0000256" key="7">
    <source>
        <dbReference type="NCBIfam" id="TIGR02400"/>
    </source>
</evidence>
<keyword evidence="8" id="KW-0175">Coiled coil</keyword>
<evidence type="ECO:0000256" key="3">
    <source>
        <dbReference type="ARBA" id="ARBA00008799"/>
    </source>
</evidence>
<dbReference type="SUPFAM" id="SSF53756">
    <property type="entry name" value="UDP-Glycosyltransferase/glycogen phosphorylase"/>
    <property type="match status" value="1"/>
</dbReference>
<dbReference type="InterPro" id="IPR012766">
    <property type="entry name" value="Trehalose_OtsA"/>
</dbReference>
<comment type="pathway">
    <text evidence="1">Glycan biosynthesis; trehalose biosynthesis.</text>
</comment>
<dbReference type="NCBIfam" id="TIGR02400">
    <property type="entry name" value="trehalose_OtsA"/>
    <property type="match status" value="1"/>
</dbReference>
<dbReference type="PANTHER" id="PTHR10788:SF106">
    <property type="entry name" value="BCDNA.GH08860"/>
    <property type="match status" value="1"/>
</dbReference>
<protein>
    <recommendedName>
        <fullName evidence="7">Alpha,alpha-trehalose-phosphate synthase</fullName>
        <ecNumber evidence="7">2.4.1.15</ecNumber>
    </recommendedName>
</protein>
<evidence type="ECO:0000256" key="4">
    <source>
        <dbReference type="ARBA" id="ARBA00022676"/>
    </source>
</evidence>
<dbReference type="Gene3D" id="3.40.50.2000">
    <property type="entry name" value="Glycogen Phosphorylase B"/>
    <property type="match status" value="2"/>
</dbReference>
<dbReference type="OrthoDB" id="9761633at2"/>
<accession>A0A0T5X8R0</accession>
<dbReference type="PANTHER" id="PTHR10788">
    <property type="entry name" value="TREHALOSE-6-PHOSPHATE SYNTHASE"/>
    <property type="match status" value="1"/>
</dbReference>
<dbReference type="STRING" id="592015.HMPREF1705_03980"/>
<dbReference type="eggNOG" id="COG1877">
    <property type="taxonomic scope" value="Bacteria"/>
</dbReference>
<dbReference type="Gene3D" id="3.40.50.1000">
    <property type="entry name" value="HAD superfamily/HAD-like"/>
    <property type="match status" value="1"/>
</dbReference>
<dbReference type="RefSeq" id="WP_009200389.1">
    <property type="nucleotide sequence ID" value="NZ_ACJX03000001.1"/>
</dbReference>
<name>A0A0T5X8R0_9BACT</name>
<dbReference type="Pfam" id="PF00982">
    <property type="entry name" value="Glyco_transf_20"/>
    <property type="match status" value="1"/>
</dbReference>
<dbReference type="GO" id="GO:0004805">
    <property type="term" value="F:trehalose-phosphatase activity"/>
    <property type="evidence" value="ECO:0007669"/>
    <property type="project" value="TreeGrafter"/>
</dbReference>
<feature type="coiled-coil region" evidence="8">
    <location>
        <begin position="436"/>
        <end position="463"/>
    </location>
</feature>
<dbReference type="UniPathway" id="UPA00299"/>
<proteinExistence type="inferred from homology"/>